<gene>
    <name evidence="2" type="primary">LOC109681134</name>
</gene>
<name>A0AC58L2W5_CASCN</name>
<protein>
    <submittedName>
        <fullName evidence="2">Hyaluronidase-5-like</fullName>
    </submittedName>
</protein>
<dbReference type="RefSeq" id="XP_073911489.1">
    <property type="nucleotide sequence ID" value="XM_074055388.1"/>
</dbReference>
<evidence type="ECO:0000313" key="1">
    <source>
        <dbReference type="Proteomes" id="UP001732720"/>
    </source>
</evidence>
<dbReference type="Proteomes" id="UP001732720">
    <property type="component" value="Chromosome 2"/>
</dbReference>
<reference evidence="2" key="1">
    <citation type="submission" date="2025-08" db="UniProtKB">
        <authorList>
            <consortium name="RefSeq"/>
        </authorList>
    </citation>
    <scope>IDENTIFICATION</scope>
</reference>
<keyword evidence="1" id="KW-1185">Reference proteome</keyword>
<evidence type="ECO:0000313" key="2">
    <source>
        <dbReference type="RefSeq" id="XP_073911489.1"/>
    </source>
</evidence>
<organism evidence="1 2">
    <name type="scientific">Castor canadensis</name>
    <name type="common">American beaver</name>
    <dbReference type="NCBI Taxonomy" id="51338"/>
    <lineage>
        <taxon>Eukaryota</taxon>
        <taxon>Metazoa</taxon>
        <taxon>Chordata</taxon>
        <taxon>Craniata</taxon>
        <taxon>Vertebrata</taxon>
        <taxon>Euteleostomi</taxon>
        <taxon>Mammalia</taxon>
        <taxon>Eutheria</taxon>
        <taxon>Euarchontoglires</taxon>
        <taxon>Glires</taxon>
        <taxon>Rodentia</taxon>
        <taxon>Castorimorpha</taxon>
        <taxon>Castoridae</taxon>
        <taxon>Castor</taxon>
    </lineage>
</organism>
<sequence>MGVLNFKHFSFGSFILCNGVYQTVFILLLILRCLIADFRAPPILPNVTFLLAWNAPTELCTGKLNEPLDMSLFSLIGSPRKSETGQSVTIFYTDRLGYYPYINHAQKSVHGGIPQLGSLQNHLDKAEQDILHYMPTDKLGLAVIDWEDWRPTWARNWKPKDNYKNKSIELVQQQNINLNITEATKIAQEEFETAGRNFMEETLKLGISVRPNHLWGYYLFPDCYNHDNQKPNYNGQCPDIEKKRNDGLKWMWKESTALYPSIYLKQDLRSSHQAALFVRNRVQEAIRMSEVRDAKNPLPIFVYVRLVFTDLTTEFHSEVDLVHTVGETIALGASGIIIWGTLNLARTPKSCMNLQDYMGTTLNPYLINITLAAKMCSQVLCQSQGVCSRKHWDSNDYLHLNTTNFDIEAMPGGKFVINGKPTLEDLQYFTKKFHCSCFTNLNCTERLDVENVATVNVCATEDVCIDAFLELAPTPKPINWIKKHATTGSNNNTHVTKSSATVSPRVAQEDLSGCLLILLIYSQHLNILI</sequence>
<accession>A0AC58L2W5</accession>
<proteinExistence type="predicted"/>